<sequence length="183" mass="20865">MTAADQKELESLFVHAIYFTGECHSAENIAQDIKLTIEQADINKFAAAKSILEKGKEVVQYFRNHQIPLATLHWLQLEKYRPALQSILAEEIEINENIILNLSSETFVKLRELESEIKNNTIIPKQDNIIEEEIIKLAGEENTSQVLNKLAEYISQTGRFAKRHLWGNIPGGTVPCYTKFPNL</sequence>
<dbReference type="EMBL" id="CAJVPQ010000926">
    <property type="protein sequence ID" value="CAG8520085.1"/>
    <property type="molecule type" value="Genomic_DNA"/>
</dbReference>
<protein>
    <submittedName>
        <fullName evidence="1">17864_t:CDS:1</fullName>
    </submittedName>
</protein>
<comment type="caution">
    <text evidence="1">The sequence shown here is derived from an EMBL/GenBank/DDBJ whole genome shotgun (WGS) entry which is preliminary data.</text>
</comment>
<evidence type="ECO:0000313" key="1">
    <source>
        <dbReference type="EMBL" id="CAG8520085.1"/>
    </source>
</evidence>
<dbReference type="OrthoDB" id="2423732at2759"/>
<reference evidence="1" key="1">
    <citation type="submission" date="2021-06" db="EMBL/GenBank/DDBJ databases">
        <authorList>
            <person name="Kallberg Y."/>
            <person name="Tangrot J."/>
            <person name="Rosling A."/>
        </authorList>
    </citation>
    <scope>NUCLEOTIDE SEQUENCE</scope>
    <source>
        <strain evidence="1">UK204</strain>
    </source>
</reference>
<accession>A0A9N9A556</accession>
<name>A0A9N9A556_9GLOM</name>
<proteinExistence type="predicted"/>
<organism evidence="1 2">
    <name type="scientific">Funneliformis caledonium</name>
    <dbReference type="NCBI Taxonomy" id="1117310"/>
    <lineage>
        <taxon>Eukaryota</taxon>
        <taxon>Fungi</taxon>
        <taxon>Fungi incertae sedis</taxon>
        <taxon>Mucoromycota</taxon>
        <taxon>Glomeromycotina</taxon>
        <taxon>Glomeromycetes</taxon>
        <taxon>Glomerales</taxon>
        <taxon>Glomeraceae</taxon>
        <taxon>Funneliformis</taxon>
    </lineage>
</organism>
<keyword evidence="2" id="KW-1185">Reference proteome</keyword>
<dbReference type="AlphaFoldDB" id="A0A9N9A556"/>
<gene>
    <name evidence="1" type="ORF">FCALED_LOCUS4652</name>
</gene>
<feature type="non-terminal residue" evidence="1">
    <location>
        <position position="183"/>
    </location>
</feature>
<evidence type="ECO:0000313" key="2">
    <source>
        <dbReference type="Proteomes" id="UP000789570"/>
    </source>
</evidence>
<dbReference type="Proteomes" id="UP000789570">
    <property type="component" value="Unassembled WGS sequence"/>
</dbReference>